<keyword evidence="1" id="KW-0808">Transferase</keyword>
<dbReference type="EMBL" id="CAJNDS010000675">
    <property type="protein sequence ID" value="CAE7227373.1"/>
    <property type="molecule type" value="Genomic_DNA"/>
</dbReference>
<keyword evidence="7" id="KW-1185">Reference proteome</keyword>
<keyword evidence="2 4" id="KW-0833">Ubl conjugation pathway</keyword>
<feature type="domain" description="UBC core" evidence="5">
    <location>
        <begin position="7"/>
        <end position="158"/>
    </location>
</feature>
<accession>A0A812KNZ2</accession>
<sequence>MATTPPNAQRRLLRDFKKVTADAPIGVSAAPVGDDLFQWNAIIFGPSGTAWEGGVWKLVLSFSTEYPQKPPDVRFQTEVFHPNVFPDGQICLDLLKSSGWSPAYDVCTILVAIQSLLADPDTHATPEGGANPDAESLFVRDRQGYNSKVKALVQKQLEDDDMGCLSAVP</sequence>
<organism evidence="6 7">
    <name type="scientific">Symbiodinium natans</name>
    <dbReference type="NCBI Taxonomy" id="878477"/>
    <lineage>
        <taxon>Eukaryota</taxon>
        <taxon>Sar</taxon>
        <taxon>Alveolata</taxon>
        <taxon>Dinophyceae</taxon>
        <taxon>Suessiales</taxon>
        <taxon>Symbiodiniaceae</taxon>
        <taxon>Symbiodinium</taxon>
    </lineage>
</organism>
<evidence type="ECO:0000256" key="2">
    <source>
        <dbReference type="ARBA" id="ARBA00022786"/>
    </source>
</evidence>
<comment type="caution">
    <text evidence="6">The sequence shown here is derived from an EMBL/GenBank/DDBJ whole genome shotgun (WGS) entry which is preliminary data.</text>
</comment>
<dbReference type="InterPro" id="IPR050113">
    <property type="entry name" value="Ub_conjugating_enzyme"/>
</dbReference>
<dbReference type="Pfam" id="PF00179">
    <property type="entry name" value="UQ_con"/>
    <property type="match status" value="1"/>
</dbReference>
<keyword evidence="4" id="KW-0547">Nucleotide-binding</keyword>
<keyword evidence="4" id="KW-0067">ATP-binding</keyword>
<proteinExistence type="inferred from homology"/>
<protein>
    <submittedName>
        <fullName evidence="6">UBE2B protein</fullName>
    </submittedName>
</protein>
<evidence type="ECO:0000256" key="3">
    <source>
        <dbReference type="PROSITE-ProRule" id="PRU10133"/>
    </source>
</evidence>
<reference evidence="6" key="1">
    <citation type="submission" date="2021-02" db="EMBL/GenBank/DDBJ databases">
        <authorList>
            <person name="Dougan E. K."/>
            <person name="Rhodes N."/>
            <person name="Thang M."/>
            <person name="Chan C."/>
        </authorList>
    </citation>
    <scope>NUCLEOTIDE SEQUENCE</scope>
</reference>
<dbReference type="GO" id="GO:0005524">
    <property type="term" value="F:ATP binding"/>
    <property type="evidence" value="ECO:0007669"/>
    <property type="project" value="UniProtKB-UniRule"/>
</dbReference>
<evidence type="ECO:0000256" key="1">
    <source>
        <dbReference type="ARBA" id="ARBA00022679"/>
    </source>
</evidence>
<evidence type="ECO:0000256" key="4">
    <source>
        <dbReference type="RuleBase" id="RU362109"/>
    </source>
</evidence>
<evidence type="ECO:0000313" key="7">
    <source>
        <dbReference type="Proteomes" id="UP000604046"/>
    </source>
</evidence>
<dbReference type="OrthoDB" id="9984419at2759"/>
<dbReference type="PROSITE" id="PS50127">
    <property type="entry name" value="UBC_2"/>
    <property type="match status" value="1"/>
</dbReference>
<dbReference type="PROSITE" id="PS00183">
    <property type="entry name" value="UBC_1"/>
    <property type="match status" value="1"/>
</dbReference>
<dbReference type="Proteomes" id="UP000604046">
    <property type="component" value="Unassembled WGS sequence"/>
</dbReference>
<dbReference type="CDD" id="cd23790">
    <property type="entry name" value="UBCc_UBE2A_2B"/>
    <property type="match status" value="1"/>
</dbReference>
<gene>
    <name evidence="6" type="primary">UBE2B</name>
    <name evidence="6" type="ORF">SNAT2548_LOCUS8952</name>
</gene>
<dbReference type="InterPro" id="IPR000608">
    <property type="entry name" value="UBC"/>
</dbReference>
<dbReference type="SUPFAM" id="SSF54495">
    <property type="entry name" value="UBC-like"/>
    <property type="match status" value="1"/>
</dbReference>
<comment type="similarity">
    <text evidence="4">Belongs to the ubiquitin-conjugating enzyme family.</text>
</comment>
<feature type="active site" description="Glycyl thioester intermediate" evidence="3">
    <location>
        <position position="91"/>
    </location>
</feature>
<dbReference type="SMART" id="SM00212">
    <property type="entry name" value="UBCc"/>
    <property type="match status" value="1"/>
</dbReference>
<name>A0A812KNZ2_9DINO</name>
<dbReference type="AlphaFoldDB" id="A0A812KNZ2"/>
<dbReference type="PANTHER" id="PTHR24067">
    <property type="entry name" value="UBIQUITIN-CONJUGATING ENZYME E2"/>
    <property type="match status" value="1"/>
</dbReference>
<evidence type="ECO:0000313" key="6">
    <source>
        <dbReference type="EMBL" id="CAE7227373.1"/>
    </source>
</evidence>
<dbReference type="GO" id="GO:0016740">
    <property type="term" value="F:transferase activity"/>
    <property type="evidence" value="ECO:0007669"/>
    <property type="project" value="UniProtKB-KW"/>
</dbReference>
<dbReference type="InterPro" id="IPR023313">
    <property type="entry name" value="UBQ-conjugating_AS"/>
</dbReference>
<evidence type="ECO:0000259" key="5">
    <source>
        <dbReference type="PROSITE" id="PS50127"/>
    </source>
</evidence>
<dbReference type="Gene3D" id="3.10.110.10">
    <property type="entry name" value="Ubiquitin Conjugating Enzyme"/>
    <property type="match status" value="1"/>
</dbReference>
<dbReference type="InterPro" id="IPR016135">
    <property type="entry name" value="UBQ-conjugating_enzyme/RWD"/>
</dbReference>